<dbReference type="InterPro" id="IPR052045">
    <property type="entry name" value="Sulfur_Carrier/Prot_Modifier"/>
</dbReference>
<dbReference type="InterPro" id="IPR012675">
    <property type="entry name" value="Beta-grasp_dom_sf"/>
</dbReference>
<organism evidence="1 2">
    <name type="scientific">Candidatus Thermoflexus japonica</name>
    <dbReference type="NCBI Taxonomy" id="2035417"/>
    <lineage>
        <taxon>Bacteria</taxon>
        <taxon>Bacillati</taxon>
        <taxon>Chloroflexota</taxon>
        <taxon>Thermoflexia</taxon>
        <taxon>Thermoflexales</taxon>
        <taxon>Thermoflexaceae</taxon>
        <taxon>Thermoflexus</taxon>
    </lineage>
</organism>
<gene>
    <name evidence="1" type="primary">cysO</name>
    <name evidence="1" type="ORF">HRbin22_02247</name>
</gene>
<evidence type="ECO:0000313" key="2">
    <source>
        <dbReference type="Proteomes" id="UP000236642"/>
    </source>
</evidence>
<dbReference type="InterPro" id="IPR003749">
    <property type="entry name" value="ThiS/MoaD-like"/>
</dbReference>
<dbReference type="EMBL" id="BEHY01000089">
    <property type="protein sequence ID" value="GBD09984.1"/>
    <property type="molecule type" value="Genomic_DNA"/>
</dbReference>
<dbReference type="PANTHER" id="PTHR38031:SF1">
    <property type="entry name" value="SULFUR CARRIER PROTEIN CYSO"/>
    <property type="match status" value="1"/>
</dbReference>
<dbReference type="InterPro" id="IPR016155">
    <property type="entry name" value="Mopterin_synth/thiamin_S_b"/>
</dbReference>
<protein>
    <submittedName>
        <fullName evidence="1">Sulfur carrier protein CysO</fullName>
    </submittedName>
</protein>
<dbReference type="PANTHER" id="PTHR38031">
    <property type="entry name" value="SULFUR CARRIER PROTEIN SLR0821-RELATED"/>
    <property type="match status" value="1"/>
</dbReference>
<accession>A0A2H5Y964</accession>
<sequence length="103" mass="11613">MAVQILIPTPLRVYTRGEKVVTVEAGTVGEALRALTERFPELRRHLFNEEGRLRSFVNLYLGDEDVRYLQGEETPISDGQTLSIVPSIAGGGRWSSGRWITRR</sequence>
<dbReference type="Pfam" id="PF02597">
    <property type="entry name" value="ThiS"/>
    <property type="match status" value="1"/>
</dbReference>
<reference evidence="2" key="1">
    <citation type="submission" date="2017-09" db="EMBL/GenBank/DDBJ databases">
        <title>Metaegenomics of thermophilic ammonia-oxidizing enrichment culture.</title>
        <authorList>
            <person name="Kato S."/>
            <person name="Suzuki K."/>
        </authorList>
    </citation>
    <scope>NUCLEOTIDE SEQUENCE [LARGE SCALE GENOMIC DNA]</scope>
</reference>
<dbReference type="SUPFAM" id="SSF54285">
    <property type="entry name" value="MoaD/ThiS"/>
    <property type="match status" value="1"/>
</dbReference>
<dbReference type="CDD" id="cd17074">
    <property type="entry name" value="Ubl_CysO_like"/>
    <property type="match status" value="1"/>
</dbReference>
<name>A0A2H5Y964_9CHLR</name>
<proteinExistence type="predicted"/>
<evidence type="ECO:0000313" key="1">
    <source>
        <dbReference type="EMBL" id="GBD09984.1"/>
    </source>
</evidence>
<dbReference type="Proteomes" id="UP000236642">
    <property type="component" value="Unassembled WGS sequence"/>
</dbReference>
<dbReference type="Gene3D" id="3.10.20.30">
    <property type="match status" value="1"/>
</dbReference>
<dbReference type="AlphaFoldDB" id="A0A2H5Y964"/>
<comment type="caution">
    <text evidence="1">The sequence shown here is derived from an EMBL/GenBank/DDBJ whole genome shotgun (WGS) entry which is preliminary data.</text>
</comment>